<proteinExistence type="predicted"/>
<protein>
    <submittedName>
        <fullName evidence="2">Uncharacterized protein</fullName>
    </submittedName>
</protein>
<dbReference type="EMBL" id="WTXG01000006">
    <property type="protein sequence ID" value="KAI0305134.1"/>
    <property type="molecule type" value="Genomic_DNA"/>
</dbReference>
<sequence>MHNVIGSTVEPNWLARLSSQQSTIHDPRSTSEQSKVGQAGGRRSPQYLNLGSRSMFTHSYTLCFDRWQYLVMYPHPPLYLHIPGQRQYLCVIASSKKYQPHHKRRNHVGGLSCRCRCRCKAARGVQEETEEKCVYRRSWLSQCWILAHP</sequence>
<comment type="caution">
    <text evidence="2">The sequence shown here is derived from an EMBL/GenBank/DDBJ whole genome shotgun (WGS) entry which is preliminary data.</text>
</comment>
<dbReference type="AlphaFoldDB" id="A0AAD4M9T6"/>
<accession>A0AAD4M9T6</accession>
<evidence type="ECO:0000256" key="1">
    <source>
        <dbReference type="SAM" id="MobiDB-lite"/>
    </source>
</evidence>
<organism evidence="2 3">
    <name type="scientific">Multifurca ochricompacta</name>
    <dbReference type="NCBI Taxonomy" id="376703"/>
    <lineage>
        <taxon>Eukaryota</taxon>
        <taxon>Fungi</taxon>
        <taxon>Dikarya</taxon>
        <taxon>Basidiomycota</taxon>
        <taxon>Agaricomycotina</taxon>
        <taxon>Agaricomycetes</taxon>
        <taxon>Russulales</taxon>
        <taxon>Russulaceae</taxon>
        <taxon>Multifurca</taxon>
    </lineage>
</organism>
<feature type="compositionally biased region" description="Polar residues" evidence="1">
    <location>
        <begin position="20"/>
        <end position="36"/>
    </location>
</feature>
<gene>
    <name evidence="2" type="ORF">B0F90DRAFT_1159629</name>
</gene>
<evidence type="ECO:0000313" key="2">
    <source>
        <dbReference type="EMBL" id="KAI0305134.1"/>
    </source>
</evidence>
<feature type="region of interest" description="Disordered" evidence="1">
    <location>
        <begin position="20"/>
        <end position="45"/>
    </location>
</feature>
<reference evidence="2" key="1">
    <citation type="journal article" date="2022" name="New Phytol.">
        <title>Evolutionary transition to the ectomycorrhizal habit in the genomes of a hyperdiverse lineage of mushroom-forming fungi.</title>
        <authorList>
            <person name="Looney B."/>
            <person name="Miyauchi S."/>
            <person name="Morin E."/>
            <person name="Drula E."/>
            <person name="Courty P.E."/>
            <person name="Kohler A."/>
            <person name="Kuo A."/>
            <person name="LaButti K."/>
            <person name="Pangilinan J."/>
            <person name="Lipzen A."/>
            <person name="Riley R."/>
            <person name="Andreopoulos W."/>
            <person name="He G."/>
            <person name="Johnson J."/>
            <person name="Nolan M."/>
            <person name="Tritt A."/>
            <person name="Barry K.W."/>
            <person name="Grigoriev I.V."/>
            <person name="Nagy L.G."/>
            <person name="Hibbett D."/>
            <person name="Henrissat B."/>
            <person name="Matheny P.B."/>
            <person name="Labbe J."/>
            <person name="Martin F.M."/>
        </authorList>
    </citation>
    <scope>NUCLEOTIDE SEQUENCE</scope>
    <source>
        <strain evidence="2">BPL690</strain>
    </source>
</reference>
<name>A0AAD4M9T6_9AGAM</name>
<keyword evidence="3" id="KW-1185">Reference proteome</keyword>
<evidence type="ECO:0000313" key="3">
    <source>
        <dbReference type="Proteomes" id="UP001203297"/>
    </source>
</evidence>
<dbReference type="Proteomes" id="UP001203297">
    <property type="component" value="Unassembled WGS sequence"/>
</dbReference>